<evidence type="ECO:0000256" key="13">
    <source>
        <dbReference type="SAM" id="Phobius"/>
    </source>
</evidence>
<dbReference type="Gene3D" id="3.40.47.10">
    <property type="match status" value="1"/>
</dbReference>
<dbReference type="PROSITE" id="PS52004">
    <property type="entry name" value="KS3_2"/>
    <property type="match status" value="1"/>
</dbReference>
<dbReference type="InterPro" id="IPR013968">
    <property type="entry name" value="PKS_KR"/>
</dbReference>
<dbReference type="InterPro" id="IPR001227">
    <property type="entry name" value="Ac_transferase_dom_sf"/>
</dbReference>
<evidence type="ECO:0000259" key="15">
    <source>
        <dbReference type="PROSITE" id="PS52019"/>
    </source>
</evidence>
<accession>A0A9P5B6M0</accession>
<dbReference type="Gene3D" id="3.40.50.720">
    <property type="entry name" value="NAD(P)-binding Rossmann-like Domain"/>
    <property type="match status" value="2"/>
</dbReference>
<evidence type="ECO:0000259" key="14">
    <source>
        <dbReference type="PROSITE" id="PS52004"/>
    </source>
</evidence>
<dbReference type="Gene3D" id="3.40.366.10">
    <property type="entry name" value="Malonyl-Coenzyme A Acyl Carrier Protein, domain 2"/>
    <property type="match status" value="1"/>
</dbReference>
<dbReference type="InterPro" id="IPR049551">
    <property type="entry name" value="PKS_DH_C"/>
</dbReference>
<keyword evidence="13" id="KW-0472">Membrane</keyword>
<dbReference type="GO" id="GO:0016491">
    <property type="term" value="F:oxidoreductase activity"/>
    <property type="evidence" value="ECO:0007669"/>
    <property type="project" value="UniProtKB-KW"/>
</dbReference>
<dbReference type="InterPro" id="IPR049900">
    <property type="entry name" value="PKS_mFAS_DH"/>
</dbReference>
<evidence type="ECO:0000256" key="4">
    <source>
        <dbReference type="ARBA" id="ARBA00022679"/>
    </source>
</evidence>
<dbReference type="SUPFAM" id="SSF52151">
    <property type="entry name" value="FabD/lysophospholipase-like"/>
    <property type="match status" value="1"/>
</dbReference>
<dbReference type="InterPro" id="IPR049552">
    <property type="entry name" value="PKS_DH_N"/>
</dbReference>
<feature type="transmembrane region" description="Helical" evidence="13">
    <location>
        <begin position="2697"/>
        <end position="2720"/>
    </location>
</feature>
<dbReference type="SUPFAM" id="SSF53901">
    <property type="entry name" value="Thiolase-like"/>
    <property type="match status" value="1"/>
</dbReference>
<dbReference type="SUPFAM" id="SSF55048">
    <property type="entry name" value="Probable ACP-binding domain of malonyl-CoA ACP transacylase"/>
    <property type="match status" value="1"/>
</dbReference>
<dbReference type="GO" id="GO:0032259">
    <property type="term" value="P:methylation"/>
    <property type="evidence" value="ECO:0007669"/>
    <property type="project" value="UniProtKB-KW"/>
</dbReference>
<comment type="caution">
    <text evidence="16">The sequence shown here is derived from an EMBL/GenBank/DDBJ whole genome shotgun (WGS) entry which is preliminary data.</text>
</comment>
<evidence type="ECO:0000256" key="10">
    <source>
        <dbReference type="ARBA" id="ARBA00078223"/>
    </source>
</evidence>
<evidence type="ECO:0000256" key="9">
    <source>
        <dbReference type="ARBA" id="ARBA00077464"/>
    </source>
</evidence>
<dbReference type="SMART" id="SM00827">
    <property type="entry name" value="PKS_AT"/>
    <property type="match status" value="1"/>
</dbReference>
<dbReference type="Gene3D" id="3.10.129.110">
    <property type="entry name" value="Polyketide synthase dehydratase"/>
    <property type="match status" value="1"/>
</dbReference>
<keyword evidence="1" id="KW-0596">Phosphopantetheine</keyword>
<dbReference type="GO" id="GO:0008168">
    <property type="term" value="F:methyltransferase activity"/>
    <property type="evidence" value="ECO:0007669"/>
    <property type="project" value="UniProtKB-KW"/>
</dbReference>
<keyword evidence="5" id="KW-0560">Oxidoreductase</keyword>
<feature type="domain" description="PKS/mFAS DH" evidence="15">
    <location>
        <begin position="953"/>
        <end position="1266"/>
    </location>
</feature>
<dbReference type="InterPro" id="IPR036291">
    <property type="entry name" value="NAD(P)-bd_dom_sf"/>
</dbReference>
<dbReference type="Pfam" id="PF00109">
    <property type="entry name" value="ketoacyl-synt"/>
    <property type="match status" value="1"/>
</dbReference>
<name>A0A9P5B6M0_9HYPO</name>
<dbReference type="GO" id="GO:0044550">
    <property type="term" value="P:secondary metabolite biosynthetic process"/>
    <property type="evidence" value="ECO:0007669"/>
    <property type="project" value="UniProtKB-ARBA"/>
</dbReference>
<organism evidence="16 17">
    <name type="scientific">Fusarium agapanthi</name>
    <dbReference type="NCBI Taxonomy" id="1803897"/>
    <lineage>
        <taxon>Eukaryota</taxon>
        <taxon>Fungi</taxon>
        <taxon>Dikarya</taxon>
        <taxon>Ascomycota</taxon>
        <taxon>Pezizomycotina</taxon>
        <taxon>Sordariomycetes</taxon>
        <taxon>Hypocreomycetidae</taxon>
        <taxon>Hypocreales</taxon>
        <taxon>Nectriaceae</taxon>
        <taxon>Fusarium</taxon>
        <taxon>Fusarium fujikuroi species complex</taxon>
    </lineage>
</organism>
<dbReference type="InterPro" id="IPR036736">
    <property type="entry name" value="ACP-like_sf"/>
</dbReference>
<evidence type="ECO:0000256" key="12">
    <source>
        <dbReference type="PROSITE-ProRule" id="PRU01363"/>
    </source>
</evidence>
<dbReference type="InterPro" id="IPR032821">
    <property type="entry name" value="PKS_assoc"/>
</dbReference>
<dbReference type="PROSITE" id="PS00012">
    <property type="entry name" value="PHOSPHOPANTETHEINE"/>
    <property type="match status" value="1"/>
</dbReference>
<dbReference type="Gene3D" id="1.10.1200.10">
    <property type="entry name" value="ACP-like"/>
    <property type="match status" value="1"/>
</dbReference>
<dbReference type="InterPro" id="IPR014031">
    <property type="entry name" value="Ketoacyl_synth_C"/>
</dbReference>
<feature type="active site" description="Proton acceptor; for dehydratase activity" evidence="12">
    <location>
        <position position="987"/>
    </location>
</feature>
<dbReference type="Pfam" id="PF16197">
    <property type="entry name" value="KAsynt_C_assoc"/>
    <property type="match status" value="1"/>
</dbReference>
<dbReference type="EMBL" id="LUFC02000544">
    <property type="protein sequence ID" value="KAF4496379.1"/>
    <property type="molecule type" value="Genomic_DNA"/>
</dbReference>
<dbReference type="Pfam" id="PF08659">
    <property type="entry name" value="KR"/>
    <property type="match status" value="1"/>
</dbReference>
<reference evidence="16" key="1">
    <citation type="submission" date="2020-01" db="EMBL/GenBank/DDBJ databases">
        <title>Identification and distribution of gene clusters putatively required for synthesis of sphingolipid metabolism inhibitors in phylogenetically diverse species of the filamentous fungus Fusarium.</title>
        <authorList>
            <person name="Kim H.-S."/>
            <person name="Busman M."/>
            <person name="Brown D.W."/>
            <person name="Divon H."/>
            <person name="Uhlig S."/>
            <person name="Proctor R.H."/>
        </authorList>
    </citation>
    <scope>NUCLEOTIDE SEQUENCE</scope>
    <source>
        <strain evidence="16">NRRL 31653</strain>
    </source>
</reference>
<dbReference type="PROSITE" id="PS52019">
    <property type="entry name" value="PKS_MFAS_DH"/>
    <property type="match status" value="1"/>
</dbReference>
<dbReference type="GO" id="GO:0016853">
    <property type="term" value="F:isomerase activity"/>
    <property type="evidence" value="ECO:0007669"/>
    <property type="project" value="UniProtKB-KW"/>
</dbReference>
<dbReference type="GO" id="GO:0004312">
    <property type="term" value="F:fatty acid synthase activity"/>
    <property type="evidence" value="ECO:0007669"/>
    <property type="project" value="TreeGrafter"/>
</dbReference>
<dbReference type="InterPro" id="IPR009081">
    <property type="entry name" value="PP-bd_ACP"/>
</dbReference>
<dbReference type="Pfam" id="PF02801">
    <property type="entry name" value="Ketoacyl-synt_C"/>
    <property type="match status" value="1"/>
</dbReference>
<dbReference type="SUPFAM" id="SSF53335">
    <property type="entry name" value="S-adenosyl-L-methionine-dependent methyltransferases"/>
    <property type="match status" value="1"/>
</dbReference>
<feature type="domain" description="Ketosynthase family 3 (KS3)" evidence="14">
    <location>
        <begin position="12"/>
        <end position="447"/>
    </location>
</feature>
<evidence type="ECO:0000256" key="5">
    <source>
        <dbReference type="ARBA" id="ARBA00023002"/>
    </source>
</evidence>
<dbReference type="InterPro" id="IPR014043">
    <property type="entry name" value="Acyl_transferase_dom"/>
</dbReference>
<keyword evidence="3" id="KW-0489">Methyltransferase</keyword>
<dbReference type="PROSITE" id="PS00606">
    <property type="entry name" value="KS3_1"/>
    <property type="match status" value="1"/>
</dbReference>
<dbReference type="Pfam" id="PF00698">
    <property type="entry name" value="Acyl_transf_1"/>
    <property type="match status" value="1"/>
</dbReference>
<proteinExistence type="predicted"/>
<keyword evidence="7" id="KW-0511">Multifunctional enzyme</keyword>
<feature type="transmembrane region" description="Helical" evidence="13">
    <location>
        <begin position="2446"/>
        <end position="2474"/>
    </location>
</feature>
<dbReference type="GO" id="GO:0006633">
    <property type="term" value="P:fatty acid biosynthetic process"/>
    <property type="evidence" value="ECO:0007669"/>
    <property type="project" value="InterPro"/>
</dbReference>
<dbReference type="Pfam" id="PF21089">
    <property type="entry name" value="PKS_DH_N"/>
    <property type="match status" value="1"/>
</dbReference>
<dbReference type="InterPro" id="IPR050091">
    <property type="entry name" value="PKS_NRPS_Biosynth_Enz"/>
</dbReference>
<evidence type="ECO:0000313" key="17">
    <source>
        <dbReference type="Proteomes" id="UP000737391"/>
    </source>
</evidence>
<keyword evidence="13" id="KW-1133">Transmembrane helix</keyword>
<dbReference type="FunFam" id="3.40.47.10:FF:000019">
    <property type="entry name" value="Polyketide synthase type I"/>
    <property type="match status" value="1"/>
</dbReference>
<dbReference type="InterPro" id="IPR014030">
    <property type="entry name" value="Ketoacyl_synth_N"/>
</dbReference>
<dbReference type="SMART" id="SM00826">
    <property type="entry name" value="PKS_DH"/>
    <property type="match status" value="1"/>
</dbReference>
<dbReference type="Pfam" id="PF14765">
    <property type="entry name" value="PS-DH"/>
    <property type="match status" value="1"/>
</dbReference>
<dbReference type="OrthoDB" id="329835at2759"/>
<feature type="region of interest" description="N-terminal hotdog fold" evidence="12">
    <location>
        <begin position="953"/>
        <end position="1098"/>
    </location>
</feature>
<feature type="transmembrane region" description="Helical" evidence="13">
    <location>
        <begin position="2657"/>
        <end position="2677"/>
    </location>
</feature>
<evidence type="ECO:0000256" key="6">
    <source>
        <dbReference type="ARBA" id="ARBA00023235"/>
    </source>
</evidence>
<dbReference type="InterPro" id="IPR006162">
    <property type="entry name" value="Ppantetheine_attach_site"/>
</dbReference>
<dbReference type="InterPro" id="IPR042104">
    <property type="entry name" value="PKS_dehydratase_sf"/>
</dbReference>
<dbReference type="InterPro" id="IPR029063">
    <property type="entry name" value="SAM-dependent_MTases_sf"/>
</dbReference>
<evidence type="ECO:0000256" key="7">
    <source>
        <dbReference type="ARBA" id="ARBA00023268"/>
    </source>
</evidence>
<gene>
    <name evidence="16" type="ORF">FAGAP_7452</name>
</gene>
<protein>
    <recommendedName>
        <fullName evidence="8">Fusarin C synthetase</fullName>
    </recommendedName>
    <alternativeName>
        <fullName evidence="10">Fusarin C cluster PKS/NRPS FUS1</fullName>
    </alternativeName>
    <alternativeName>
        <fullName evidence="9">Fusarin biosynthesis megasynthetase</fullName>
    </alternativeName>
    <alternativeName>
        <fullName evidence="11">Fusarin biosynthesis protein 1</fullName>
    </alternativeName>
</protein>
<dbReference type="Pfam" id="PF00550">
    <property type="entry name" value="PP-binding"/>
    <property type="match status" value="1"/>
</dbReference>
<dbReference type="CDD" id="cd00833">
    <property type="entry name" value="PKS"/>
    <property type="match status" value="1"/>
</dbReference>
<evidence type="ECO:0000256" key="3">
    <source>
        <dbReference type="ARBA" id="ARBA00022603"/>
    </source>
</evidence>
<dbReference type="SUPFAM" id="SSF51735">
    <property type="entry name" value="NAD(P)-binding Rossmann-fold domains"/>
    <property type="match status" value="1"/>
</dbReference>
<dbReference type="PANTHER" id="PTHR43775:SF20">
    <property type="entry name" value="HYBRID PKS-NRPS SYNTHETASE APDA"/>
    <property type="match status" value="1"/>
</dbReference>
<evidence type="ECO:0000313" key="16">
    <source>
        <dbReference type="EMBL" id="KAF4496379.1"/>
    </source>
</evidence>
<evidence type="ECO:0000256" key="11">
    <source>
        <dbReference type="ARBA" id="ARBA00078730"/>
    </source>
</evidence>
<dbReference type="InterPro" id="IPR016036">
    <property type="entry name" value="Malonyl_transacylase_ACP-bd"/>
</dbReference>
<feature type="active site" description="Proton donor; for dehydratase activity" evidence="12">
    <location>
        <position position="1173"/>
    </location>
</feature>
<dbReference type="InterPro" id="IPR057326">
    <property type="entry name" value="KR_dom"/>
</dbReference>
<keyword evidence="6" id="KW-0413">Isomerase</keyword>
<evidence type="ECO:0000256" key="1">
    <source>
        <dbReference type="ARBA" id="ARBA00022450"/>
    </source>
</evidence>
<keyword evidence="13" id="KW-0812">Transmembrane</keyword>
<dbReference type="GO" id="GO:0004315">
    <property type="term" value="F:3-oxoacyl-[acyl-carrier-protein] synthase activity"/>
    <property type="evidence" value="ECO:0007669"/>
    <property type="project" value="InterPro"/>
</dbReference>
<dbReference type="Gene3D" id="3.40.50.150">
    <property type="entry name" value="Vaccinia Virus protein VP39"/>
    <property type="match status" value="1"/>
</dbReference>
<dbReference type="SMART" id="SM00822">
    <property type="entry name" value="PKS_KR"/>
    <property type="match status" value="1"/>
</dbReference>
<dbReference type="Proteomes" id="UP000737391">
    <property type="component" value="Unassembled WGS sequence"/>
</dbReference>
<dbReference type="PANTHER" id="PTHR43775">
    <property type="entry name" value="FATTY ACID SYNTHASE"/>
    <property type="match status" value="1"/>
</dbReference>
<evidence type="ECO:0000256" key="2">
    <source>
        <dbReference type="ARBA" id="ARBA00022553"/>
    </source>
</evidence>
<dbReference type="SUPFAM" id="SSF47336">
    <property type="entry name" value="ACP-like"/>
    <property type="match status" value="1"/>
</dbReference>
<keyword evidence="17" id="KW-1185">Reference proteome</keyword>
<dbReference type="InterPro" id="IPR020807">
    <property type="entry name" value="PKS_DH"/>
</dbReference>
<keyword evidence="2" id="KW-0597">Phosphoprotein</keyword>
<dbReference type="InterPro" id="IPR020841">
    <property type="entry name" value="PKS_Beta-ketoAc_synthase_dom"/>
</dbReference>
<dbReference type="InterPro" id="IPR018201">
    <property type="entry name" value="Ketoacyl_synth_AS"/>
</dbReference>
<dbReference type="InterPro" id="IPR016035">
    <property type="entry name" value="Acyl_Trfase/lysoPLipase"/>
</dbReference>
<evidence type="ECO:0000256" key="8">
    <source>
        <dbReference type="ARBA" id="ARBA00070886"/>
    </source>
</evidence>
<feature type="region of interest" description="C-terminal hotdog fold" evidence="12">
    <location>
        <begin position="1113"/>
        <end position="1266"/>
    </location>
</feature>
<sequence>MGSITQEPKYTNEPIAIVGSSCRFPGDATSPSKLWDLLKNPRDVVSEIPSTRFNTTGFYHPDSQHHGTQSSNVRHAYLLDQDPRAFDREFFGISPKEAQSMDPQQRMLLETVYEGIESAGYSMQQLRGSNTAVFVGVMFLDYQLISARGLDSLPQYHATGVAMSILANRLSYFYDWKGPSVGIDTACSSSLVALHYAVQTLRSGEAKMAVAAGSNLILVPDLFVSESSLNMLSPNGHSYMWDKDADGYTRGEGTSAVILKTLSQAIADGDHIECIIRETGVNQDGQTPGITMPSPTAQAELIRSTYAKAGLDLRHESDRPQYFEAHGTGTQAGDPREAEAISTVFFPKGSIYDRKLTVGSVKTLIGHLEGSAGLAGVLKTSQALQHGQIPANLHFKTLNPKIEPFYGNLQVPTETQPWPVLPDRWTRRASVNSFGFGGTNAHAILEAWDSKGQQSGSHSKSEGGLFVLSANSAQSLASRASQLCHYLESNPETDLRCLSYTLFHRANFGFRAAFSATSVQQLAEKLKTAALNKVPRTTNIPEKMPPRILGVFTGQGAQWATMGVQLYESSNVFRSAFSRMQDSLDSLAVKDGRPSWSLIEELRASPSTSRIGEAAISQPICTAVQVALVDMLRAAGVQFSGVVGHSSGEIAAAYTAGYLDAHDAIRIAYFRGVHSKKAQGPDGCSGKMMAVGMSIDQAAGFCAESRGTIKIAASNSARSCTLAGDASAIDSAKEKLDAAGTFARVLQVDTAYHSHHMEPVAQPYLDSLQKCSVKINKSPGNDVAWYSSVWGSNGRSRSFTGDDAESLKGQYWVDNMTNTVLFSQAVQRAVNESHVFDFALEVGPHPALKGPATETINNITGIGLLYSGVLKRGQHDVESFFDALGLLWKAFPLQSGRSIIGFDGIERAFAPQGRNSGLSLLKGLPSYPFDHDTVYWKESRQSAMVRTQSQKRHQLLGSASTFGSGKQREVHWKQVLRLEEIPWLFGHTIQGENLFPATCYVTMAYEAAVRLVSPAQEIKLVELHDIDVFRALSLKPDSPGTEILFAVRITGQSDSSITASWSCYSNPVDFEHGQNLGNMPAQADSHVEGFLRIELGAPKDDILPPRSEPILPLIPLDIEELYDTLAGLGHGYTDHFQTPKMLRRLHHAVVTMPEGWHEASSLTRSDVNPAALDTGIHGLLAGYSCPGDRRQRSTYLPSRIDSIRISMAITDVGEDGPAELLADSFVTHGDASRISGDINVFNPGNSKTHVQIRGVHLLNLPGSLRSRRESYHQDIWERDVLCGIEPDRKSIISDNRAEISNLAMRLVLFYCQKVLKQLKPFEIMLMGKARKNFLAWVQQVLIPSVRTGEHEANKEWLDDSEAVLNQELKRLKAVNSADFVLLERLGRNLTSITRGLTAGIKVAEQDNALETFYADSFGFREIILDAASLVSQICHRYPAMKMIEVGAGFGSGLRDALISAAGTRRYTSYTVTNTLEPSDHDSKLIFKLLDIDKDPVQQGFVEASYDLVIATSSYSTKVSQETVNNARKLLCPGGFLLLVALTNDYLPVRFVQSLLPRSWLEKDDSQPQIIKVSDCDALLRMNGFSGVDVIYTQHFCSVMLSQAVDDVVLAVRDPITATQTIDTEVLLVLDPSPCMIVESLASQLEGRLASYTTVRRVSGLENINVPPEAIILNLCDLDTPVFHQMSELRFKGLQEIMRQASVLLWVTQGARSGAKPENTMVLGWGRSARLERSTMKLQVLDIEQESQSVDPDVVCKLLLNLCSSISDNQDILFTQEPELMLRDNAIYIPRIWPVDGLNELADTRYKEVYVETSSANPFIALDERGTLAIERPYGHTQARNLEVLASSVHGFRFQGEENLRQLCISRNGAGEASLTLSDKDSFEILWQYEKDNGGVEYHHQLQRLITSAFAEATLHKLSGHVWIHGAPAWLEKELDLAASRRDDIQLFNTTSHRELVKGNSKFLHPFTTKGDLVLVKPNDIAALVCLDDSQQGHNLVGLVRNSWPSLRIELPVLSSNSFDGVVFNGLSRAIFTDLVEWYLSSGTLVSENSVEGAVIPVEHISKMSPSSILPTSVLDRTTTTTITAKLLPPNHDGIFSSEKTYLLLGLAGDFGISIALWMFDSGARHVVLASRKPVTLQPVVDHVAATYGAALRFMAIDICDEVSLSAAWAEIHASMPPVAGIMNGAMLMRDQLFADQPWSDFSAVMGPKVRGTQNLVALLDREAKPEELDFVVFFSSAVAVAGNAGQTAYGSSNWFMQGTASNMRQRGYPGCVVHIGGVSGLGYVQRHEKRKMLEESLYWLMSPVSETDLHDMLAEVIAGDRHDLITGIRGDIRTYTWREQPRLWHYLQAEDDSDDATAKEGSNASLKVQLASSVADPDVCLELLLGGFTSALCGMLHMKPEELDTNVPVASIGIDSLVAVRVREWFMQQVGVEVSVLKVMSLNTPLLALLTNIFVIIMIGLFQLIWLIATICAIRRTIAINSRNKRKLAKAQDVEASDATASCSTNIRHIVAMTLYKEPMSVLQTTLDSLVEQKDAKSRLSVIIGMECRTPDKESKREDIKLLEEGAFTHPAYQMEDIIALIRYTIMTKREIRIRPLNLISINGPTSGANYLDEIREWALQIRRWTIGAGEVFHYFIVKTYRMPGLYLSISWATRFFIYYGLVLCASAIFSVVSPIIVQLVNGVATEHDPLFISNSLFSTICFIFLGTQYAFLLVVSIIVRWNLPVHCDGKSNYNKGAWGVLC</sequence>
<dbReference type="SMART" id="SM00825">
    <property type="entry name" value="PKS_KS"/>
    <property type="match status" value="1"/>
</dbReference>
<dbReference type="InterPro" id="IPR016039">
    <property type="entry name" value="Thiolase-like"/>
</dbReference>
<keyword evidence="4" id="KW-0808">Transferase</keyword>